<dbReference type="OrthoDB" id="3562924at2759"/>
<organism evidence="2 3">
    <name type="scientific">Oidiodendron maius (strain Zn)</name>
    <dbReference type="NCBI Taxonomy" id="913774"/>
    <lineage>
        <taxon>Eukaryota</taxon>
        <taxon>Fungi</taxon>
        <taxon>Dikarya</taxon>
        <taxon>Ascomycota</taxon>
        <taxon>Pezizomycotina</taxon>
        <taxon>Leotiomycetes</taxon>
        <taxon>Leotiomycetes incertae sedis</taxon>
        <taxon>Myxotrichaceae</taxon>
        <taxon>Oidiodendron</taxon>
    </lineage>
</organism>
<keyword evidence="3" id="KW-1185">Reference proteome</keyword>
<dbReference type="HOGENOM" id="CLU_1741105_0_0_1"/>
<reference evidence="2 3" key="1">
    <citation type="submission" date="2014-04" db="EMBL/GenBank/DDBJ databases">
        <authorList>
            <consortium name="DOE Joint Genome Institute"/>
            <person name="Kuo A."/>
            <person name="Martino E."/>
            <person name="Perotto S."/>
            <person name="Kohler A."/>
            <person name="Nagy L.G."/>
            <person name="Floudas D."/>
            <person name="Copeland A."/>
            <person name="Barry K.W."/>
            <person name="Cichocki N."/>
            <person name="Veneault-Fourrey C."/>
            <person name="LaButti K."/>
            <person name="Lindquist E.A."/>
            <person name="Lipzen A."/>
            <person name="Lundell T."/>
            <person name="Morin E."/>
            <person name="Murat C."/>
            <person name="Sun H."/>
            <person name="Tunlid A."/>
            <person name="Henrissat B."/>
            <person name="Grigoriev I.V."/>
            <person name="Hibbett D.S."/>
            <person name="Martin F."/>
            <person name="Nordberg H.P."/>
            <person name="Cantor M.N."/>
            <person name="Hua S.X."/>
        </authorList>
    </citation>
    <scope>NUCLEOTIDE SEQUENCE [LARGE SCALE GENOMIC DNA]</scope>
    <source>
        <strain evidence="2 3">Zn</strain>
    </source>
</reference>
<dbReference type="Proteomes" id="UP000054321">
    <property type="component" value="Unassembled WGS sequence"/>
</dbReference>
<feature type="region of interest" description="Disordered" evidence="1">
    <location>
        <begin position="29"/>
        <end position="53"/>
    </location>
</feature>
<protein>
    <submittedName>
        <fullName evidence="2">Uncharacterized protein</fullName>
    </submittedName>
</protein>
<accession>A0A0C3H2Q2</accession>
<gene>
    <name evidence="2" type="ORF">OIDMADRAFT_58376</name>
</gene>
<dbReference type="InParanoid" id="A0A0C3H2Q2"/>
<reference evidence="3" key="2">
    <citation type="submission" date="2015-01" db="EMBL/GenBank/DDBJ databases">
        <title>Evolutionary Origins and Diversification of the Mycorrhizal Mutualists.</title>
        <authorList>
            <consortium name="DOE Joint Genome Institute"/>
            <consortium name="Mycorrhizal Genomics Consortium"/>
            <person name="Kohler A."/>
            <person name="Kuo A."/>
            <person name="Nagy L.G."/>
            <person name="Floudas D."/>
            <person name="Copeland A."/>
            <person name="Barry K.W."/>
            <person name="Cichocki N."/>
            <person name="Veneault-Fourrey C."/>
            <person name="LaButti K."/>
            <person name="Lindquist E.A."/>
            <person name="Lipzen A."/>
            <person name="Lundell T."/>
            <person name="Morin E."/>
            <person name="Murat C."/>
            <person name="Riley R."/>
            <person name="Ohm R."/>
            <person name="Sun H."/>
            <person name="Tunlid A."/>
            <person name="Henrissat B."/>
            <person name="Grigoriev I.V."/>
            <person name="Hibbett D.S."/>
            <person name="Martin F."/>
        </authorList>
    </citation>
    <scope>NUCLEOTIDE SEQUENCE [LARGE SCALE GENOMIC DNA]</scope>
    <source>
        <strain evidence="3">Zn</strain>
    </source>
</reference>
<sequence length="150" mass="16557">MQPVSILSSANIFHLNPDQALKLIDQTGGQRLSPTKSHHTRPILTLDGGKHSHVSPSTIELPLMKTNGGQVQAQALINDPKFSTSVSKAFDTFSTLALLNPKDIEILFEKTHCHKILKIGIQTSIYGFLFFYAPSTDIFSPRSRPGLEFN</sequence>
<dbReference type="EMBL" id="KN832883">
    <property type="protein sequence ID" value="KIM96821.1"/>
    <property type="molecule type" value="Genomic_DNA"/>
</dbReference>
<evidence type="ECO:0000313" key="3">
    <source>
        <dbReference type="Proteomes" id="UP000054321"/>
    </source>
</evidence>
<proteinExistence type="predicted"/>
<evidence type="ECO:0000256" key="1">
    <source>
        <dbReference type="SAM" id="MobiDB-lite"/>
    </source>
</evidence>
<dbReference type="AlphaFoldDB" id="A0A0C3H2Q2"/>
<evidence type="ECO:0000313" key="2">
    <source>
        <dbReference type="EMBL" id="KIM96821.1"/>
    </source>
</evidence>
<name>A0A0C3H2Q2_OIDMZ</name>